<evidence type="ECO:0000256" key="1">
    <source>
        <dbReference type="SAM" id="MobiDB-lite"/>
    </source>
</evidence>
<feature type="region of interest" description="Disordered" evidence="1">
    <location>
        <begin position="75"/>
        <end position="98"/>
    </location>
</feature>
<reference evidence="3 4" key="1">
    <citation type="journal article" date="2012" name="PLoS ONE">
        <title>Edwardsiella comparative phylogenomics reveal the new intra/inter-species taxonomic relationships, virulence evolution and niche adaptation mechanisms.</title>
        <authorList>
            <person name="Yang M."/>
            <person name="Lv Y."/>
            <person name="Xiao J."/>
            <person name="Wu H."/>
            <person name="Zheng H."/>
            <person name="Liu Q."/>
            <person name="Zhang Y."/>
            <person name="Wang Q."/>
        </authorList>
    </citation>
    <scope>NUCLEOTIDE SEQUENCE [LARGE SCALE GENOMIC DNA]</scope>
    <source>
        <strain evidence="4">080813</strain>
    </source>
</reference>
<feature type="signal peptide" evidence="2">
    <location>
        <begin position="1"/>
        <end position="18"/>
    </location>
</feature>
<evidence type="ECO:0000313" key="4">
    <source>
        <dbReference type="Proteomes" id="UP000028681"/>
    </source>
</evidence>
<dbReference type="HOGENOM" id="CLU_128672_0_0_6"/>
<feature type="chain" id="PRO_5001714533" evidence="2">
    <location>
        <begin position="19"/>
        <end position="200"/>
    </location>
</feature>
<sequence length="200" mass="22482">MRKPLIALLLAIPTLTCANPLSSQLNAVAAAEQQGVREEASRQAQEEAARQAHLRHEQAVAAQHQRAAAQARLKREQQQLAAQREAHQERMADKQREQSYQDQLRQMELENMKMEMDARRAELELSKARNHARSKLVDEEQKNQMQLDAAERRAEISNKSAVGDAIRNESEGDKHLKERMGSGIENAGKAAADKASGWFN</sequence>
<dbReference type="EMBL" id="CP006664">
    <property type="protein sequence ID" value="AIJ07611.1"/>
    <property type="molecule type" value="Genomic_DNA"/>
</dbReference>
<evidence type="ECO:0000256" key="2">
    <source>
        <dbReference type="SAM" id="SignalP"/>
    </source>
</evidence>
<dbReference type="AlphaFoldDB" id="A0A076LHT2"/>
<dbReference type="RefSeq" id="WP_034164682.1">
    <property type="nucleotide sequence ID" value="NZ_CP006664.1"/>
</dbReference>
<evidence type="ECO:0000313" key="3">
    <source>
        <dbReference type="EMBL" id="AIJ07611.1"/>
    </source>
</evidence>
<keyword evidence="2" id="KW-0732">Signal</keyword>
<dbReference type="KEGG" id="ete:ETEE_1148"/>
<feature type="compositionally biased region" description="Basic and acidic residues" evidence="1">
    <location>
        <begin position="84"/>
        <end position="98"/>
    </location>
</feature>
<accession>A0A076LHT2</accession>
<feature type="compositionally biased region" description="Basic and acidic residues" evidence="1">
    <location>
        <begin position="166"/>
        <end position="180"/>
    </location>
</feature>
<dbReference type="Pfam" id="PF17358">
    <property type="entry name" value="DUF5384"/>
    <property type="match status" value="1"/>
</dbReference>
<dbReference type="InterPro" id="IPR020231">
    <property type="entry name" value="Uncharacterised_YfgI"/>
</dbReference>
<organism evidence="3 4">
    <name type="scientific">Edwardsiella anguillarum ET080813</name>
    <dbReference type="NCBI Taxonomy" id="667120"/>
    <lineage>
        <taxon>Bacteria</taxon>
        <taxon>Pseudomonadati</taxon>
        <taxon>Pseudomonadota</taxon>
        <taxon>Gammaproteobacteria</taxon>
        <taxon>Enterobacterales</taxon>
        <taxon>Hafniaceae</taxon>
        <taxon>Edwardsiella</taxon>
    </lineage>
</organism>
<dbReference type="GeneID" id="33938826"/>
<name>A0A076LHT2_9GAMM</name>
<protein>
    <submittedName>
        <fullName evidence="3">Uncharacterized protein</fullName>
    </submittedName>
</protein>
<dbReference type="Proteomes" id="UP000028681">
    <property type="component" value="Chromosome"/>
</dbReference>
<proteinExistence type="predicted"/>
<gene>
    <name evidence="3" type="ORF">ETEE_1148</name>
</gene>
<feature type="region of interest" description="Disordered" evidence="1">
    <location>
        <begin position="150"/>
        <end position="200"/>
    </location>
</feature>